<evidence type="ECO:0000256" key="4">
    <source>
        <dbReference type="ARBA" id="ARBA00022692"/>
    </source>
</evidence>
<feature type="domain" description="DUF218" evidence="9">
    <location>
        <begin position="41"/>
        <end position="165"/>
    </location>
</feature>
<evidence type="ECO:0000313" key="12">
    <source>
        <dbReference type="Proteomes" id="UP001149607"/>
    </source>
</evidence>
<sequence length="215" mass="24291">MTALLITAALLSAAALLADAAVFLLTRTRCYRRAEDVPECDFMLVLGTAKYVGSPPVANRYYSNRIRAAEALWRQGRIRQIIVSGHGLNNSESETAHMQADLTAAGIPPEAVWQDRAGFRTLDSIIRCHRAFPDARFCIVSQPFHNRRALIQARTAGMNAVALHAEALGWRNGPRVMVRERFARLRLWYDLITRTRPFATLEQEPLRQMHDTARH</sequence>
<evidence type="ECO:0000259" key="9">
    <source>
        <dbReference type="Pfam" id="PF02698"/>
    </source>
</evidence>
<protein>
    <submittedName>
        <fullName evidence="10 11">YdcF family protein</fullName>
    </submittedName>
</protein>
<dbReference type="AlphaFoldDB" id="A0A9X4IAD8"/>
<dbReference type="InterPro" id="IPR003848">
    <property type="entry name" value="DUF218"/>
</dbReference>
<evidence type="ECO:0000313" key="11">
    <source>
        <dbReference type="EMBL" id="WWY04166.1"/>
    </source>
</evidence>
<dbReference type="GO" id="GO:0005886">
    <property type="term" value="C:plasma membrane"/>
    <property type="evidence" value="ECO:0007669"/>
    <property type="project" value="UniProtKB-SubCell"/>
</dbReference>
<evidence type="ECO:0000256" key="7">
    <source>
        <dbReference type="ARBA" id="ARBA00037355"/>
    </source>
</evidence>
<dbReference type="CDD" id="cd06259">
    <property type="entry name" value="YdcF-like"/>
    <property type="match status" value="1"/>
</dbReference>
<evidence type="ECO:0000256" key="2">
    <source>
        <dbReference type="ARBA" id="ARBA00022475"/>
    </source>
</evidence>
<keyword evidence="4" id="KW-0812">Transmembrane</keyword>
<accession>A0A9X4IAD8</accession>
<keyword evidence="12" id="KW-1185">Reference proteome</keyword>
<dbReference type="EMBL" id="JAPQFL010000001">
    <property type="protein sequence ID" value="MDD9327295.1"/>
    <property type="molecule type" value="Genomic_DNA"/>
</dbReference>
<proteinExistence type="predicted"/>
<keyword evidence="8" id="KW-0732">Signal</keyword>
<keyword evidence="3" id="KW-0997">Cell inner membrane</keyword>
<evidence type="ECO:0000256" key="3">
    <source>
        <dbReference type="ARBA" id="ARBA00022519"/>
    </source>
</evidence>
<dbReference type="PANTHER" id="PTHR30336:SF0">
    <property type="entry name" value="PROTEIN SANA"/>
    <property type="match status" value="1"/>
</dbReference>
<evidence type="ECO:0000256" key="8">
    <source>
        <dbReference type="SAM" id="SignalP"/>
    </source>
</evidence>
<dbReference type="Pfam" id="PF02698">
    <property type="entry name" value="DUF218"/>
    <property type="match status" value="1"/>
</dbReference>
<keyword evidence="5" id="KW-1133">Transmembrane helix</keyword>
<dbReference type="PANTHER" id="PTHR30336">
    <property type="entry name" value="INNER MEMBRANE PROTEIN, PROBABLE PERMEASE"/>
    <property type="match status" value="1"/>
</dbReference>
<dbReference type="EMBL" id="CP146598">
    <property type="protein sequence ID" value="WWY04166.1"/>
    <property type="molecule type" value="Genomic_DNA"/>
</dbReference>
<reference evidence="10" key="1">
    <citation type="submission" date="2022-10" db="EMBL/GenBank/DDBJ databases">
        <authorList>
            <person name="Boutroux M."/>
        </authorList>
    </citation>
    <scope>NUCLEOTIDE SEQUENCE</scope>
    <source>
        <strain evidence="10">51.81</strain>
    </source>
</reference>
<dbReference type="Proteomes" id="UP001149607">
    <property type="component" value="Chromosome"/>
</dbReference>
<evidence type="ECO:0000256" key="5">
    <source>
        <dbReference type="ARBA" id="ARBA00022989"/>
    </source>
</evidence>
<dbReference type="InterPro" id="IPR051599">
    <property type="entry name" value="Cell_Envelope_Assoc"/>
</dbReference>
<name>A0A9X4IAD8_9NEIS</name>
<organism evidence="10">
    <name type="scientific">Neisseria leonii</name>
    <dbReference type="NCBI Taxonomy" id="2995413"/>
    <lineage>
        <taxon>Bacteria</taxon>
        <taxon>Pseudomonadati</taxon>
        <taxon>Pseudomonadota</taxon>
        <taxon>Betaproteobacteria</taxon>
        <taxon>Neisseriales</taxon>
        <taxon>Neisseriaceae</taxon>
        <taxon>Neisseria</taxon>
    </lineage>
</organism>
<evidence type="ECO:0000313" key="10">
    <source>
        <dbReference type="EMBL" id="MDD9327295.1"/>
    </source>
</evidence>
<comment type="function">
    <text evidence="7">Participates in the barrier function of the cell envelope.</text>
</comment>
<reference evidence="11" key="2">
    <citation type="submission" date="2024-02" db="EMBL/GenBank/DDBJ databases">
        <title>Neisseria leonii sp. nov.</title>
        <authorList>
            <person name="Boutroux M."/>
            <person name="Favre-Rochex S."/>
            <person name="Gorgette O."/>
            <person name="Touak G."/>
            <person name="Muhle E."/>
            <person name="Chesneau O."/>
            <person name="Clermont D."/>
            <person name="Rahi P."/>
        </authorList>
    </citation>
    <scope>NUCLEOTIDE SEQUENCE</scope>
    <source>
        <strain evidence="11">51.81</strain>
    </source>
</reference>
<comment type="subcellular location">
    <subcellularLocation>
        <location evidence="1">Cell inner membrane</location>
        <topology evidence="1">Single-pass membrane protein</topology>
    </subcellularLocation>
</comment>
<evidence type="ECO:0000256" key="6">
    <source>
        <dbReference type="ARBA" id="ARBA00023136"/>
    </source>
</evidence>
<keyword evidence="2" id="KW-1003">Cell membrane</keyword>
<evidence type="ECO:0000256" key="1">
    <source>
        <dbReference type="ARBA" id="ARBA00004377"/>
    </source>
</evidence>
<feature type="signal peptide" evidence="8">
    <location>
        <begin position="1"/>
        <end position="20"/>
    </location>
</feature>
<gene>
    <name evidence="10" type="ORF">ORY91_000679</name>
    <name evidence="11" type="ORF">V9W64_02780</name>
</gene>
<feature type="chain" id="PRO_5042786877" evidence="8">
    <location>
        <begin position="21"/>
        <end position="215"/>
    </location>
</feature>
<keyword evidence="6" id="KW-0472">Membrane</keyword>
<dbReference type="RefSeq" id="WP_274584655.1">
    <property type="nucleotide sequence ID" value="NZ_CP146598.1"/>
</dbReference>